<protein>
    <submittedName>
        <fullName evidence="1">Uncharacterized protein</fullName>
    </submittedName>
</protein>
<name>F8PEJ3_SERL9</name>
<dbReference type="Proteomes" id="UP000008064">
    <property type="component" value="Unassembled WGS sequence"/>
</dbReference>
<dbReference type="RefSeq" id="XP_007324817.1">
    <property type="nucleotide sequence ID" value="XM_007324755.1"/>
</dbReference>
<gene>
    <name evidence="1" type="ORF">SERLADRAFT_444115</name>
</gene>
<dbReference type="AlphaFoldDB" id="F8PEJ3"/>
<sequence length="209" mass="23353">MSYIVGGGDFYASHTFETLKLFKFSDALHAHEQQLLIARHNSLATDTEEDAVVDLDDDSPQFNSTILTVKHNEVNMLDGVADYTLRPAEESFSALYLWEFTEWVVKINECKDAQDGMSESLQNNILDSLPFISRNQEDDNDELEEALLVDPLLDSADNNDDDDDYINLQKSDLNVTDPSLHDALEAAKTADQVGLFRSAVSALLCVEIC</sequence>
<accession>F8PEJ3</accession>
<organism>
    <name type="scientific">Serpula lacrymans var. lacrymans (strain S7.9)</name>
    <name type="common">Dry rot fungus</name>
    <dbReference type="NCBI Taxonomy" id="578457"/>
    <lineage>
        <taxon>Eukaryota</taxon>
        <taxon>Fungi</taxon>
        <taxon>Dikarya</taxon>
        <taxon>Basidiomycota</taxon>
        <taxon>Agaricomycotina</taxon>
        <taxon>Agaricomycetes</taxon>
        <taxon>Agaricomycetidae</taxon>
        <taxon>Boletales</taxon>
        <taxon>Coniophorineae</taxon>
        <taxon>Serpulaceae</taxon>
        <taxon>Serpula</taxon>
    </lineage>
</organism>
<dbReference type="EMBL" id="GL945449">
    <property type="protein sequence ID" value="EGO18444.1"/>
    <property type="molecule type" value="Genomic_DNA"/>
</dbReference>
<evidence type="ECO:0000313" key="1">
    <source>
        <dbReference type="EMBL" id="EGO18444.1"/>
    </source>
</evidence>
<dbReference type="HOGENOM" id="CLU_1316108_0_0_1"/>
<dbReference type="KEGG" id="sla:SERLADRAFT_444115"/>
<dbReference type="GeneID" id="18816056"/>
<proteinExistence type="predicted"/>
<reference evidence="1" key="1">
    <citation type="submission" date="2011-04" db="EMBL/GenBank/DDBJ databases">
        <title>Evolution of plant cell wall degrading machinery underlies the functional diversity of forest fungi.</title>
        <authorList>
            <consortium name="US DOE Joint Genome Institute (JGI-PGF)"/>
            <person name="Eastwood D.C."/>
            <person name="Floudas D."/>
            <person name="Binder M."/>
            <person name="Majcherczyk A."/>
            <person name="Schneider P."/>
            <person name="Aerts A."/>
            <person name="Asiegbu F.O."/>
            <person name="Baker S.E."/>
            <person name="Barry K."/>
            <person name="Bendiksby M."/>
            <person name="Blumentritt M."/>
            <person name="Coutinho P.M."/>
            <person name="Cullen D."/>
            <person name="Cullen D."/>
            <person name="Gathman A."/>
            <person name="Goodell B."/>
            <person name="Henrissat B."/>
            <person name="Ihrmark K."/>
            <person name="Kauserud H."/>
            <person name="Kohler A."/>
            <person name="LaButti K."/>
            <person name="Lapidus A."/>
            <person name="Lavin J.L."/>
            <person name="Lee Y.-H."/>
            <person name="Lindquist E."/>
            <person name="Lilly W."/>
            <person name="Lucas S."/>
            <person name="Morin E."/>
            <person name="Murat C."/>
            <person name="Oguiza J.A."/>
            <person name="Park J."/>
            <person name="Pisabarro A.G."/>
            <person name="Riley R."/>
            <person name="Rosling A."/>
            <person name="Salamov A."/>
            <person name="Schmidt O."/>
            <person name="Schmutz J."/>
            <person name="Skrede I."/>
            <person name="Stenlid J."/>
            <person name="Wiebenga A."/>
            <person name="Xie X."/>
            <person name="Kues U."/>
            <person name="Hibbett D.S."/>
            <person name="Hoffmeister D."/>
            <person name="Hogberg N."/>
            <person name="Martin F."/>
            <person name="Grigoriev I.V."/>
            <person name="Watkinson S.C."/>
        </authorList>
    </citation>
    <scope>NUCLEOTIDE SEQUENCE</scope>
    <source>
        <strain evidence="1">S7.9</strain>
    </source>
</reference>